<reference evidence="3 4" key="1">
    <citation type="journal article" date="2019" name="PLoS Biol.">
        <title>Sex chromosomes control vertical transmission of feminizing Wolbachia symbionts in an isopod.</title>
        <authorList>
            <person name="Becking T."/>
            <person name="Chebbi M.A."/>
            <person name="Giraud I."/>
            <person name="Moumen B."/>
            <person name="Laverre T."/>
            <person name="Caubet Y."/>
            <person name="Peccoud J."/>
            <person name="Gilbert C."/>
            <person name="Cordaux R."/>
        </authorList>
    </citation>
    <scope>NUCLEOTIDE SEQUENCE [LARGE SCALE GENOMIC DNA]</scope>
    <source>
        <strain evidence="3">ANa2</strain>
        <tissue evidence="3">Whole body excluding digestive tract and cuticle</tissue>
    </source>
</reference>
<name>A0A5N5SXG1_9CRUS</name>
<dbReference type="SUPFAM" id="SSF47113">
    <property type="entry name" value="Histone-fold"/>
    <property type="match status" value="1"/>
</dbReference>
<evidence type="ECO:0000256" key="1">
    <source>
        <dbReference type="ARBA" id="ARBA00010343"/>
    </source>
</evidence>
<keyword evidence="4" id="KW-1185">Reference proteome</keyword>
<dbReference type="InterPro" id="IPR009072">
    <property type="entry name" value="Histone-fold"/>
</dbReference>
<dbReference type="Gene3D" id="1.10.20.10">
    <property type="entry name" value="Histone, subunit A"/>
    <property type="match status" value="1"/>
</dbReference>
<gene>
    <name evidence="3" type="ORF">Anas_05724</name>
</gene>
<protein>
    <submittedName>
        <fullName evidence="3">Histone H3</fullName>
    </submittedName>
</protein>
<feature type="domain" description="Core Histone H2A/H2B/H3" evidence="2">
    <location>
        <begin position="50"/>
        <end position="87"/>
    </location>
</feature>
<evidence type="ECO:0000259" key="2">
    <source>
        <dbReference type="Pfam" id="PF00125"/>
    </source>
</evidence>
<dbReference type="Proteomes" id="UP000326759">
    <property type="component" value="Unassembled WGS sequence"/>
</dbReference>
<comment type="caution">
    <text evidence="3">The sequence shown here is derived from an EMBL/GenBank/DDBJ whole genome shotgun (WGS) entry which is preliminary data.</text>
</comment>
<evidence type="ECO:0000313" key="3">
    <source>
        <dbReference type="EMBL" id="KAB7498904.1"/>
    </source>
</evidence>
<dbReference type="PANTHER" id="PTHR11426">
    <property type="entry name" value="HISTONE H3"/>
    <property type="match status" value="1"/>
</dbReference>
<sequence>MYLVNGRRQDCQKYVIEWDHLFVTKQQLSVMDIFRNDSYKILRWRCAVDREIVQDIKTDLRFRSSEEMALQEASEVYLVGLIEDTNL</sequence>
<dbReference type="InterPro" id="IPR007125">
    <property type="entry name" value="H2A/H2B/H3"/>
</dbReference>
<dbReference type="GO" id="GO:0046982">
    <property type="term" value="F:protein heterodimerization activity"/>
    <property type="evidence" value="ECO:0007669"/>
    <property type="project" value="InterPro"/>
</dbReference>
<dbReference type="GO" id="GO:0003677">
    <property type="term" value="F:DNA binding"/>
    <property type="evidence" value="ECO:0007669"/>
    <property type="project" value="InterPro"/>
</dbReference>
<organism evidence="3 4">
    <name type="scientific">Armadillidium nasatum</name>
    <dbReference type="NCBI Taxonomy" id="96803"/>
    <lineage>
        <taxon>Eukaryota</taxon>
        <taxon>Metazoa</taxon>
        <taxon>Ecdysozoa</taxon>
        <taxon>Arthropoda</taxon>
        <taxon>Crustacea</taxon>
        <taxon>Multicrustacea</taxon>
        <taxon>Malacostraca</taxon>
        <taxon>Eumalacostraca</taxon>
        <taxon>Peracarida</taxon>
        <taxon>Isopoda</taxon>
        <taxon>Oniscidea</taxon>
        <taxon>Crinocheta</taxon>
        <taxon>Armadillidiidae</taxon>
        <taxon>Armadillidium</taxon>
    </lineage>
</organism>
<comment type="similarity">
    <text evidence="1">Belongs to the histone H3 family.</text>
</comment>
<proteinExistence type="inferred from homology"/>
<dbReference type="InterPro" id="IPR000164">
    <property type="entry name" value="Histone_H3/CENP-A"/>
</dbReference>
<dbReference type="GO" id="GO:0030527">
    <property type="term" value="F:structural constituent of chromatin"/>
    <property type="evidence" value="ECO:0007669"/>
    <property type="project" value="InterPro"/>
</dbReference>
<dbReference type="GO" id="GO:0000786">
    <property type="term" value="C:nucleosome"/>
    <property type="evidence" value="ECO:0007669"/>
    <property type="project" value="InterPro"/>
</dbReference>
<dbReference type="AlphaFoldDB" id="A0A5N5SXG1"/>
<accession>A0A5N5SXG1</accession>
<dbReference type="Pfam" id="PF00125">
    <property type="entry name" value="Histone"/>
    <property type="match status" value="1"/>
</dbReference>
<dbReference type="EMBL" id="SEYY01018862">
    <property type="protein sequence ID" value="KAB7498904.1"/>
    <property type="molecule type" value="Genomic_DNA"/>
</dbReference>
<evidence type="ECO:0000313" key="4">
    <source>
        <dbReference type="Proteomes" id="UP000326759"/>
    </source>
</evidence>
<dbReference type="PRINTS" id="PR00622">
    <property type="entry name" value="HISTONEH3"/>
</dbReference>